<evidence type="ECO:0000259" key="1">
    <source>
        <dbReference type="Pfam" id="PF09509"/>
    </source>
</evidence>
<geneLocation type="plasmid" evidence="2">
    <name>pJ340-69</name>
</geneLocation>
<dbReference type="Pfam" id="PF09509">
    <property type="entry name" value="Hypoth_Ymh"/>
    <property type="match status" value="1"/>
</dbReference>
<sequence length="179" mass="19905">MRRRDNAYWVDEGIEFAEHSLAVLRTRRETQVKLGTNAPTMKADALHSLIWDAASKRWESGHYSDAVQRAATALSGHVKNLTGRHELGDNELMAQAFSPSAPQMGKPRLRWPGNDDDLTVKAMRVGILNTAQGVFSAIRNPATHTTDELPKQEALEQLATLSVLARWIERCELIHLAAA</sequence>
<dbReference type="EMBL" id="JQ418528">
    <property type="protein sequence ID" value="AFK89317.1"/>
    <property type="molecule type" value="Genomic_DNA"/>
</dbReference>
<name>I3W140_9MICC</name>
<evidence type="ECO:0000313" key="2">
    <source>
        <dbReference type="EMBL" id="AFK89317.1"/>
    </source>
</evidence>
<organism evidence="2">
    <name type="scientific">Arthrobacter sp. J3.40</name>
    <dbReference type="NCBI Taxonomy" id="347209"/>
    <lineage>
        <taxon>Bacteria</taxon>
        <taxon>Bacillati</taxon>
        <taxon>Actinomycetota</taxon>
        <taxon>Actinomycetes</taxon>
        <taxon>Micrococcales</taxon>
        <taxon>Micrococcaceae</taxon>
        <taxon>Arthrobacter</taxon>
    </lineage>
</organism>
<reference evidence="2" key="1">
    <citation type="submission" date="2012-01" db="EMBL/GenBank/DDBJ databases">
        <authorList>
            <person name="Summers A.O."/>
            <person name="Wireman J."/>
            <person name="Sale K."/>
        </authorList>
    </citation>
    <scope>NUCLEOTIDE SEQUENCE</scope>
    <source>
        <strain evidence="2">J3-40</strain>
        <plasmid evidence="2">pJ340-69</plasmid>
    </source>
</reference>
<keyword evidence="2" id="KW-0614">Plasmid</keyword>
<proteinExistence type="predicted"/>
<dbReference type="AlphaFoldDB" id="I3W140"/>
<dbReference type="InterPro" id="IPR012654">
    <property type="entry name" value="CHP02391"/>
</dbReference>
<dbReference type="RefSeq" id="WP_015061940.1">
    <property type="nucleotide sequence ID" value="NC_019330.1"/>
</dbReference>
<protein>
    <recommendedName>
        <fullName evidence="1">Conserved hypothetical protein CHP02391 domain-containing protein</fullName>
    </recommendedName>
</protein>
<accession>I3W140</accession>
<feature type="domain" description="Conserved hypothetical protein CHP02391" evidence="1">
    <location>
        <begin position="46"/>
        <end position="168"/>
    </location>
</feature>